<dbReference type="GO" id="GO:1902369">
    <property type="term" value="P:negative regulation of RNA catabolic process"/>
    <property type="evidence" value="ECO:0007669"/>
    <property type="project" value="TreeGrafter"/>
</dbReference>
<feature type="region of interest" description="Disordered" evidence="4">
    <location>
        <begin position="98"/>
        <end position="133"/>
    </location>
</feature>
<sequence>MWLSGRDSHHSGHRTPHHSSSHRHSSEAREPAYATKSSSSQSDGSSVFVEDRRGDRRNLEYASLDRYAIPRYHAAGGGALIGLGPNYRIISKSDARRDVQNVELDSTRKSRKQSLLSSVASEDGPLIKAPIRPGDDDDLCKDFLHFQDRRARKRRRISTEAEPSISEESSDEPDHEIKSNGDHHEDPFDAFKKDPVHQRHLELSKATMERPDDAKTWLDFIDYQAVSFSGRHDDQNTHTAPSRSLAELRISLYEQALSHVNDQEGRHTLILGLMQEGSKVWDVQKQASQWQAFLDKQSSFDLWVLYLNFMQSNALKFNLETCLAIYKRCLQKVQSRTDDPTRESSCIYLLLRLTLLLWQAGFTERAIGVWQALLEYNIFRPGQLLPPDLMPFFEQFWASEVARIGEEGATGWVSNASPEPEPRADKEHSPVPLLDFAAWEAAETDLERHAGLPARALDEVSDDDPYRILLFSDIKEFIFSIASRQGLTLLQDAFLLFVGLPPCSFLPEPRNWRTDPFIYSPALASSRFFSMDDTQNEPLGTNGPLHGVHFGLQGVLSYANSLYGSCGRVAHYFIYFVRRAVSQLANATLQTEQNDTMMEYAVALEAGIDTKSARKQAKRFLKKKPDSLKLYNTYALLECKLGNFENAEKVWSTALSMRGELGSGAQHDASILWRDWSYSYMALKEFHKARTLLSMVTTANIDLGHFQAEVARHTSPSVASQIKVEQYIKSEFEASRLAGNAQLLPVWADVLAIHRYLNSGLRLDAAVEAYDGFLHEVTNIADQEPTVVETIHVNRARLLYAHATVFGQPFRPKECYQLLAESMRTFPLNVDILSLHHFFSQKAGLMDRLRQLDSTTIGQTPSIKSDRSVIRCVFSLLVELERPSYAGSTDHSHRAAFKRATERGSAGIHCVDIWKKYILWEISLLGDEKQPRPSKDVLQMDRRPRRDRMLTETFYAALRACPWSKDLYMIAFKERTLREAIGEEHLRHLYESMMERGLRIRLDISNWFDGK</sequence>
<dbReference type="OrthoDB" id="297219at2759"/>
<feature type="region of interest" description="Disordered" evidence="4">
    <location>
        <begin position="1"/>
        <end position="52"/>
    </location>
</feature>
<keyword evidence="6" id="KW-1185">Reference proteome</keyword>
<dbReference type="EMBL" id="KN847320">
    <property type="protein sequence ID" value="KIW55076.1"/>
    <property type="molecule type" value="Genomic_DNA"/>
</dbReference>
<feature type="compositionally biased region" description="Low complexity" evidence="4">
    <location>
        <begin position="37"/>
        <end position="46"/>
    </location>
</feature>
<accession>A0A0D2BRH5</accession>
<comment type="subcellular location">
    <subcellularLocation>
        <location evidence="1">Nucleus</location>
    </subcellularLocation>
</comment>
<feature type="compositionally biased region" description="Basic and acidic residues" evidence="4">
    <location>
        <begin position="98"/>
        <end position="108"/>
    </location>
</feature>
<evidence type="ECO:0000256" key="1">
    <source>
        <dbReference type="ARBA" id="ARBA00004123"/>
    </source>
</evidence>
<feature type="compositionally biased region" description="Basic and acidic residues" evidence="4">
    <location>
        <begin position="175"/>
        <end position="190"/>
    </location>
</feature>
<dbReference type="GO" id="GO:0071013">
    <property type="term" value="C:catalytic step 2 spliceosome"/>
    <property type="evidence" value="ECO:0007669"/>
    <property type="project" value="TreeGrafter"/>
</dbReference>
<reference evidence="5 6" key="1">
    <citation type="submission" date="2015-01" db="EMBL/GenBank/DDBJ databases">
        <title>The Genome Sequence of Exophiala xenobiotica CBS118157.</title>
        <authorList>
            <consortium name="The Broad Institute Genomics Platform"/>
            <person name="Cuomo C."/>
            <person name="de Hoog S."/>
            <person name="Gorbushina A."/>
            <person name="Stielow B."/>
            <person name="Teixiera M."/>
            <person name="Abouelleil A."/>
            <person name="Chapman S.B."/>
            <person name="Priest M."/>
            <person name="Young S.K."/>
            <person name="Wortman J."/>
            <person name="Nusbaum C."/>
            <person name="Birren B."/>
        </authorList>
    </citation>
    <scope>NUCLEOTIDE SEQUENCE [LARGE SCALE GENOMIC DNA]</scope>
    <source>
        <strain evidence="5 6">CBS 118157</strain>
    </source>
</reference>
<dbReference type="STRING" id="348802.A0A0D2BRH5"/>
<name>A0A0D2BRH5_9EURO</name>
<dbReference type="PANTHER" id="PTHR13471:SF0">
    <property type="entry name" value="NUCLEAR EXOSOME REGULATOR NRDE2"/>
    <property type="match status" value="1"/>
</dbReference>
<proteinExistence type="inferred from homology"/>
<dbReference type="AlphaFoldDB" id="A0A0D2BRH5"/>
<evidence type="ECO:0000256" key="3">
    <source>
        <dbReference type="ARBA" id="ARBA00023242"/>
    </source>
</evidence>
<evidence type="ECO:0000313" key="6">
    <source>
        <dbReference type="Proteomes" id="UP000054342"/>
    </source>
</evidence>
<evidence type="ECO:0000313" key="5">
    <source>
        <dbReference type="EMBL" id="KIW55076.1"/>
    </source>
</evidence>
<protein>
    <recommendedName>
        <fullName evidence="7">DUF1740-domain-containing protein</fullName>
    </recommendedName>
</protein>
<dbReference type="HOGENOM" id="CLU_007550_0_0_1"/>
<feature type="region of interest" description="Disordered" evidence="4">
    <location>
        <begin position="151"/>
        <end position="190"/>
    </location>
</feature>
<comment type="similarity">
    <text evidence="2">Belongs to the NRDE2 family.</text>
</comment>
<organism evidence="5 6">
    <name type="scientific">Exophiala xenobiotica</name>
    <dbReference type="NCBI Taxonomy" id="348802"/>
    <lineage>
        <taxon>Eukaryota</taxon>
        <taxon>Fungi</taxon>
        <taxon>Dikarya</taxon>
        <taxon>Ascomycota</taxon>
        <taxon>Pezizomycotina</taxon>
        <taxon>Eurotiomycetes</taxon>
        <taxon>Chaetothyriomycetidae</taxon>
        <taxon>Chaetothyriales</taxon>
        <taxon>Herpotrichiellaceae</taxon>
        <taxon>Exophiala</taxon>
    </lineage>
</organism>
<evidence type="ECO:0000256" key="2">
    <source>
        <dbReference type="ARBA" id="ARBA00009265"/>
    </source>
</evidence>
<dbReference type="Pfam" id="PF08424">
    <property type="entry name" value="NRDE-2"/>
    <property type="match status" value="1"/>
</dbReference>
<evidence type="ECO:0008006" key="7">
    <source>
        <dbReference type="Google" id="ProtNLM"/>
    </source>
</evidence>
<keyword evidence="3" id="KW-0539">Nucleus</keyword>
<dbReference type="RefSeq" id="XP_013315660.1">
    <property type="nucleotide sequence ID" value="XM_013460206.1"/>
</dbReference>
<dbReference type="Proteomes" id="UP000054342">
    <property type="component" value="Unassembled WGS sequence"/>
</dbReference>
<dbReference type="InterPro" id="IPR013633">
    <property type="entry name" value="NRDE-2"/>
</dbReference>
<dbReference type="GeneID" id="25329296"/>
<feature type="compositionally biased region" description="Basic residues" evidence="4">
    <location>
        <begin position="11"/>
        <end position="23"/>
    </location>
</feature>
<dbReference type="SUPFAM" id="SSF48452">
    <property type="entry name" value="TPR-like"/>
    <property type="match status" value="2"/>
</dbReference>
<dbReference type="InterPro" id="IPR011990">
    <property type="entry name" value="TPR-like_helical_dom_sf"/>
</dbReference>
<gene>
    <name evidence="5" type="ORF">PV05_07388</name>
</gene>
<dbReference type="PANTHER" id="PTHR13471">
    <property type="entry name" value="TETRATRICOPEPTIDE-LIKE HELICAL"/>
    <property type="match status" value="1"/>
</dbReference>
<dbReference type="GO" id="GO:0031048">
    <property type="term" value="P:regulatory ncRNA-mediated heterochromatin formation"/>
    <property type="evidence" value="ECO:0007669"/>
    <property type="project" value="TreeGrafter"/>
</dbReference>
<evidence type="ECO:0000256" key="4">
    <source>
        <dbReference type="SAM" id="MobiDB-lite"/>
    </source>
</evidence>
<dbReference type="Gene3D" id="1.25.40.10">
    <property type="entry name" value="Tetratricopeptide repeat domain"/>
    <property type="match status" value="2"/>
</dbReference>
<feature type="compositionally biased region" description="Basic and acidic residues" evidence="4">
    <location>
        <begin position="1"/>
        <end position="10"/>
    </location>
</feature>